<reference evidence="2 3" key="1">
    <citation type="journal article" date="2018" name="Nat. Genet.">
        <title>The Rosa genome provides new insights in the design of modern roses.</title>
        <authorList>
            <person name="Bendahmane M."/>
        </authorList>
    </citation>
    <scope>NUCLEOTIDE SEQUENCE [LARGE SCALE GENOMIC DNA]</scope>
    <source>
        <strain evidence="3">cv. Old Blush</strain>
    </source>
</reference>
<name>A0A2P6SAM8_ROSCH</name>
<evidence type="ECO:0000313" key="3">
    <source>
        <dbReference type="Proteomes" id="UP000238479"/>
    </source>
</evidence>
<keyword evidence="1" id="KW-1133">Transmembrane helix</keyword>
<protein>
    <submittedName>
        <fullName evidence="2">Uncharacterized protein</fullName>
    </submittedName>
</protein>
<dbReference type="Proteomes" id="UP000238479">
    <property type="component" value="Chromosome 1"/>
</dbReference>
<comment type="caution">
    <text evidence="2">The sequence shown here is derived from an EMBL/GenBank/DDBJ whole genome shotgun (WGS) entry which is preliminary data.</text>
</comment>
<dbReference type="AlphaFoldDB" id="A0A2P6SAM8"/>
<accession>A0A2P6SAM8</accession>
<keyword evidence="3" id="KW-1185">Reference proteome</keyword>
<proteinExistence type="predicted"/>
<evidence type="ECO:0000313" key="2">
    <source>
        <dbReference type="EMBL" id="PRQ55726.1"/>
    </source>
</evidence>
<dbReference type="EMBL" id="PDCK01000039">
    <property type="protein sequence ID" value="PRQ55726.1"/>
    <property type="molecule type" value="Genomic_DNA"/>
</dbReference>
<feature type="transmembrane region" description="Helical" evidence="1">
    <location>
        <begin position="34"/>
        <end position="55"/>
    </location>
</feature>
<gene>
    <name evidence="2" type="ORF">RchiOBHm_Chr1g0327771</name>
</gene>
<dbReference type="Gramene" id="PRQ55726">
    <property type="protein sequence ID" value="PRQ55726"/>
    <property type="gene ID" value="RchiOBHm_Chr1g0327771"/>
</dbReference>
<evidence type="ECO:0000256" key="1">
    <source>
        <dbReference type="SAM" id="Phobius"/>
    </source>
</evidence>
<organism evidence="2 3">
    <name type="scientific">Rosa chinensis</name>
    <name type="common">China rose</name>
    <dbReference type="NCBI Taxonomy" id="74649"/>
    <lineage>
        <taxon>Eukaryota</taxon>
        <taxon>Viridiplantae</taxon>
        <taxon>Streptophyta</taxon>
        <taxon>Embryophyta</taxon>
        <taxon>Tracheophyta</taxon>
        <taxon>Spermatophyta</taxon>
        <taxon>Magnoliopsida</taxon>
        <taxon>eudicotyledons</taxon>
        <taxon>Gunneridae</taxon>
        <taxon>Pentapetalae</taxon>
        <taxon>rosids</taxon>
        <taxon>fabids</taxon>
        <taxon>Rosales</taxon>
        <taxon>Rosaceae</taxon>
        <taxon>Rosoideae</taxon>
        <taxon>Rosoideae incertae sedis</taxon>
        <taxon>Rosa</taxon>
    </lineage>
</organism>
<keyword evidence="1" id="KW-0812">Transmembrane</keyword>
<keyword evidence="1" id="KW-0472">Membrane</keyword>
<sequence length="60" mass="6511">MSRAPLVMGCCSLLNVNQFIFQLTLMQIGLVVQRLVGLHLATLCISVPISSLGVLKSNLR</sequence>